<dbReference type="Gene3D" id="3.40.630.30">
    <property type="match status" value="1"/>
</dbReference>
<dbReference type="OrthoDB" id="9811523at2"/>
<comment type="similarity">
    <text evidence="3">Belongs to the acetyltransferase family. RimJ subfamily.</text>
</comment>
<reference evidence="5 6" key="1">
    <citation type="submission" date="2017-01" db="EMBL/GenBank/DDBJ databases">
        <title>A new Hymenobacter.</title>
        <authorList>
            <person name="Liang Y."/>
            <person name="Feng F."/>
        </authorList>
    </citation>
    <scope>NUCLEOTIDE SEQUENCE [LARGE SCALE GENOMIC DNA]</scope>
    <source>
        <strain evidence="5">MIMBbqt21</strain>
    </source>
</reference>
<keyword evidence="6" id="KW-1185">Reference proteome</keyword>
<dbReference type="Pfam" id="PF13302">
    <property type="entry name" value="Acetyltransf_3"/>
    <property type="match status" value="1"/>
</dbReference>
<dbReference type="InterPro" id="IPR000182">
    <property type="entry name" value="GNAT_dom"/>
</dbReference>
<dbReference type="GO" id="GO:0016747">
    <property type="term" value="F:acyltransferase activity, transferring groups other than amino-acyl groups"/>
    <property type="evidence" value="ECO:0007669"/>
    <property type="project" value="InterPro"/>
</dbReference>
<evidence type="ECO:0000313" key="5">
    <source>
        <dbReference type="EMBL" id="OUJ71053.1"/>
    </source>
</evidence>
<dbReference type="Proteomes" id="UP000194873">
    <property type="component" value="Unassembled WGS sequence"/>
</dbReference>
<evidence type="ECO:0000256" key="2">
    <source>
        <dbReference type="ARBA" id="ARBA00023315"/>
    </source>
</evidence>
<dbReference type="InterPro" id="IPR051531">
    <property type="entry name" value="N-acetyltransferase"/>
</dbReference>
<proteinExistence type="inferred from homology"/>
<dbReference type="EMBL" id="MTSE01000019">
    <property type="protein sequence ID" value="OUJ71053.1"/>
    <property type="molecule type" value="Genomic_DNA"/>
</dbReference>
<keyword evidence="1" id="KW-0808">Transferase</keyword>
<sequence length="142" mass="15907">MRHSPFTCCERSFAGCEILWLASILAVERASSPEFVGLIALNLGKVNFKNAEGWHKFLPSYWGQGLTTEALNALLNYGFDYLQLHRIEAGCAVENVGSTRVLKKVGMILEGRKRRGSPVRGTWVNNYLFAILDTDWATIREG</sequence>
<dbReference type="SUPFAM" id="SSF55729">
    <property type="entry name" value="Acyl-CoA N-acyltransferases (Nat)"/>
    <property type="match status" value="1"/>
</dbReference>
<dbReference type="AlphaFoldDB" id="A0A243W7P4"/>
<evidence type="ECO:0000313" key="6">
    <source>
        <dbReference type="Proteomes" id="UP000194873"/>
    </source>
</evidence>
<name>A0A243W7P4_9BACT</name>
<gene>
    <name evidence="5" type="ORF">BXP70_23105</name>
</gene>
<comment type="caution">
    <text evidence="5">The sequence shown here is derived from an EMBL/GenBank/DDBJ whole genome shotgun (WGS) entry which is preliminary data.</text>
</comment>
<organism evidence="5 6">
    <name type="scientific">Hymenobacter crusticola</name>
    <dbReference type="NCBI Taxonomy" id="1770526"/>
    <lineage>
        <taxon>Bacteria</taxon>
        <taxon>Pseudomonadati</taxon>
        <taxon>Bacteroidota</taxon>
        <taxon>Cytophagia</taxon>
        <taxon>Cytophagales</taxon>
        <taxon>Hymenobacteraceae</taxon>
        <taxon>Hymenobacter</taxon>
    </lineage>
</organism>
<protein>
    <recommendedName>
        <fullName evidence="4">N-acetyltransferase domain-containing protein</fullName>
    </recommendedName>
</protein>
<evidence type="ECO:0000259" key="4">
    <source>
        <dbReference type="Pfam" id="PF13302"/>
    </source>
</evidence>
<evidence type="ECO:0000256" key="1">
    <source>
        <dbReference type="ARBA" id="ARBA00022679"/>
    </source>
</evidence>
<evidence type="ECO:0000256" key="3">
    <source>
        <dbReference type="ARBA" id="ARBA00038502"/>
    </source>
</evidence>
<dbReference type="PANTHER" id="PTHR43792">
    <property type="entry name" value="GNAT FAMILY, PUTATIVE (AFU_ORTHOLOGUE AFUA_3G00765)-RELATED-RELATED"/>
    <property type="match status" value="1"/>
</dbReference>
<feature type="domain" description="N-acetyltransferase" evidence="4">
    <location>
        <begin position="25"/>
        <end position="107"/>
    </location>
</feature>
<keyword evidence="2" id="KW-0012">Acyltransferase</keyword>
<accession>A0A243W7P4</accession>
<dbReference type="InterPro" id="IPR016181">
    <property type="entry name" value="Acyl_CoA_acyltransferase"/>
</dbReference>
<dbReference type="PANTHER" id="PTHR43792:SF8">
    <property type="entry name" value="[RIBOSOMAL PROTEIN US5]-ALANINE N-ACETYLTRANSFERASE"/>
    <property type="match status" value="1"/>
</dbReference>
<dbReference type="RefSeq" id="WP_086596485.1">
    <property type="nucleotide sequence ID" value="NZ_MTSE01000019.1"/>
</dbReference>